<keyword evidence="5" id="KW-0460">Magnesium</keyword>
<dbReference type="InterPro" id="IPR038361">
    <property type="entry name" value="THDPS_M_sf"/>
</dbReference>
<keyword evidence="12" id="KW-1185">Reference proteome</keyword>
<dbReference type="Gene3D" id="3.30.70.2010">
    <property type="match status" value="1"/>
</dbReference>
<comment type="function">
    <text evidence="9">Catalyzes the conversion of the cyclic tetrahydrodipicolinate (THDP) into the acyclic N-succinyl-L-2-amino-6-oxopimelate using succinyl-CoA.</text>
</comment>
<feature type="binding site" evidence="9">
    <location>
        <position position="258"/>
    </location>
    <ligand>
        <name>succinyl-CoA</name>
        <dbReference type="ChEBI" id="CHEBI:57292"/>
    </ligand>
</feature>
<comment type="catalytic activity">
    <reaction evidence="9">
        <text>(S)-2,3,4,5-tetrahydrodipicolinate + succinyl-CoA + H2O = (S)-2-succinylamino-6-oxoheptanedioate + CoA</text>
        <dbReference type="Rhea" id="RHEA:17325"/>
        <dbReference type="ChEBI" id="CHEBI:15377"/>
        <dbReference type="ChEBI" id="CHEBI:15685"/>
        <dbReference type="ChEBI" id="CHEBI:16845"/>
        <dbReference type="ChEBI" id="CHEBI:57287"/>
        <dbReference type="ChEBI" id="CHEBI:57292"/>
        <dbReference type="EC" id="2.3.1.117"/>
    </reaction>
</comment>
<dbReference type="GO" id="GO:0019877">
    <property type="term" value="P:diaminopimelate biosynthetic process"/>
    <property type="evidence" value="ECO:0007669"/>
    <property type="project" value="UniProtKB-UniRule"/>
</dbReference>
<dbReference type="EMBL" id="QETB01000001">
    <property type="protein sequence ID" value="PWF27406.1"/>
    <property type="molecule type" value="Genomic_DNA"/>
</dbReference>
<sequence>MSENTAWGFGLATSRPDGKILDVWYPHPQIGTPSEDAQPDETLQSLERDDDLRRVHLRIVKTVINLDDEPDSAASAYLRLHLLSWRFVKPNEINLDGIFSVLENVAWTSKGPCFLEDFEETRMRVRAATNTPVRIFSVDKFPRMVDYVIPSGVRIADGNNVRLGGYLSEGTTVMHAGFVNYNAGSLGRAMIEGRVSQGVVVDDGADIGGGASTMGTLSGGGRQRVRVGKRSLLGANSGLGIPVGDDCMVESGLYVTAGTKVTLLPSGGVSPNREGYIQEPDVVPAHLLGGRDNIMYRRNSTSGAVEALPRPGSKGVELNDFLHKN</sequence>
<dbReference type="RefSeq" id="WP_109092906.1">
    <property type="nucleotide sequence ID" value="NZ_QETB01000001.1"/>
</dbReference>
<comment type="subunit">
    <text evidence="9">Homotrimer.</text>
</comment>
<dbReference type="NCBIfam" id="TIGR03535">
    <property type="entry name" value="DapD_actino"/>
    <property type="match status" value="1"/>
</dbReference>
<evidence type="ECO:0000256" key="9">
    <source>
        <dbReference type="HAMAP-Rule" id="MF_02122"/>
    </source>
</evidence>
<comment type="similarity">
    <text evidence="9">Belongs to the type 2 tetrahydrodipicolinate N-succinyltransferase family.</text>
</comment>
<keyword evidence="7 9" id="KW-0457">Lysine biosynthesis</keyword>
<feature type="binding site" evidence="9">
    <location>
        <begin position="250"/>
        <end position="251"/>
    </location>
    <ligand>
        <name>succinyl-CoA</name>
        <dbReference type="ChEBI" id="CHEBI:57292"/>
    </ligand>
</feature>
<evidence type="ECO:0000256" key="3">
    <source>
        <dbReference type="ARBA" id="ARBA00022679"/>
    </source>
</evidence>
<keyword evidence="2 9" id="KW-0028">Amino-acid biosynthesis</keyword>
<proteinExistence type="inferred from homology"/>
<evidence type="ECO:0000256" key="1">
    <source>
        <dbReference type="ARBA" id="ARBA00022490"/>
    </source>
</evidence>
<protein>
    <recommendedName>
        <fullName evidence="9">2,3,4,5-tetrahydropyridine-2,6-dicarboxylate N-succinyltransferase</fullName>
        <ecNumber evidence="9">2.3.1.117</ecNumber>
    </recommendedName>
    <alternativeName>
        <fullName evidence="9">Tetrahydrodipicolinate N-succinyltransferase</fullName>
        <shortName evidence="9">THDP succinyltransferase</shortName>
        <shortName evidence="9">THP succinyltransferase</shortName>
    </alternativeName>
    <alternativeName>
        <fullName evidence="9">Tetrahydropicolinate succinylase</fullName>
    </alternativeName>
</protein>
<dbReference type="InterPro" id="IPR032784">
    <property type="entry name" value="THDPS_M"/>
</dbReference>
<dbReference type="Pfam" id="PF14602">
    <property type="entry name" value="Hexapep_2"/>
    <property type="match status" value="1"/>
</dbReference>
<feature type="binding site" evidence="9">
    <location>
        <position position="212"/>
    </location>
    <ligand>
        <name>succinyl-CoA</name>
        <dbReference type="ChEBI" id="CHEBI:57292"/>
    </ligand>
</feature>
<evidence type="ECO:0000256" key="4">
    <source>
        <dbReference type="ARBA" id="ARBA00022723"/>
    </source>
</evidence>
<dbReference type="InterPro" id="IPR026586">
    <property type="entry name" value="Type2_DapD"/>
</dbReference>
<evidence type="ECO:0000256" key="7">
    <source>
        <dbReference type="ARBA" id="ARBA00023154"/>
    </source>
</evidence>
<dbReference type="Gene3D" id="3.30.60.70">
    <property type="entry name" value="Trimeric LpxA-like enzymes"/>
    <property type="match status" value="1"/>
</dbReference>
<feature type="binding site" evidence="9">
    <location>
        <position position="235"/>
    </location>
    <ligand>
        <name>succinyl-CoA</name>
        <dbReference type="ChEBI" id="CHEBI:57292"/>
    </ligand>
</feature>
<evidence type="ECO:0000313" key="12">
    <source>
        <dbReference type="Proteomes" id="UP000245283"/>
    </source>
</evidence>
<gene>
    <name evidence="9 11" type="primary">dapD</name>
    <name evidence="11" type="ORF">DD236_03195</name>
</gene>
<dbReference type="GO" id="GO:0005737">
    <property type="term" value="C:cytoplasm"/>
    <property type="evidence" value="ECO:0007669"/>
    <property type="project" value="UniProtKB-SubCell"/>
</dbReference>
<dbReference type="Pfam" id="PF14789">
    <property type="entry name" value="THDPS_M"/>
    <property type="match status" value="1"/>
</dbReference>
<comment type="caution">
    <text evidence="9">Lacks conserved residue(s) required for the propagation of feature annotation.</text>
</comment>
<dbReference type="InterPro" id="IPR001451">
    <property type="entry name" value="Hexapep"/>
</dbReference>
<dbReference type="CDD" id="cd04649">
    <property type="entry name" value="LbH_THP_succinylT_putative"/>
    <property type="match status" value="1"/>
</dbReference>
<keyword evidence="8 9" id="KW-0012">Acyltransferase</keyword>
<evidence type="ECO:0000259" key="10">
    <source>
        <dbReference type="Pfam" id="PF14789"/>
    </source>
</evidence>
<keyword evidence="3 9" id="KW-0808">Transferase</keyword>
<evidence type="ECO:0000256" key="6">
    <source>
        <dbReference type="ARBA" id="ARBA00022915"/>
    </source>
</evidence>
<name>A0A2V1K7I0_9ACTO</name>
<feature type="binding site" evidence="9">
    <location>
        <begin position="297"/>
        <end position="300"/>
    </location>
    <ligand>
        <name>succinyl-CoA</name>
        <dbReference type="ChEBI" id="CHEBI:57292"/>
    </ligand>
</feature>
<dbReference type="EC" id="2.3.1.117" evidence="9"/>
<dbReference type="GO" id="GO:0008666">
    <property type="term" value="F:2,3,4,5-tetrahydropyridine-2,6-dicarboxylate N-succinyltransferase activity"/>
    <property type="evidence" value="ECO:0007669"/>
    <property type="project" value="UniProtKB-UniRule"/>
</dbReference>
<dbReference type="SUPFAM" id="SSF51161">
    <property type="entry name" value="Trimeric LpxA-like enzymes"/>
    <property type="match status" value="1"/>
</dbReference>
<dbReference type="InterPro" id="IPR011004">
    <property type="entry name" value="Trimer_LpxA-like_sf"/>
</dbReference>
<keyword evidence="4" id="KW-0479">Metal-binding</keyword>
<comment type="pathway">
    <text evidence="9">Amino-acid biosynthesis; L-lysine biosynthesis via DAP pathway; LL-2,6-diaminopimelate from (S)-tetrahydrodipicolinate (succinylase route): step 1/3.</text>
</comment>
<feature type="binding site" evidence="9">
    <location>
        <position position="194"/>
    </location>
    <ligand>
        <name>succinyl-CoA</name>
        <dbReference type="ChEBI" id="CHEBI:57292"/>
    </ligand>
</feature>
<feature type="active site" description="Acyl-anhydride intermediate" evidence="9">
    <location>
        <position position="192"/>
    </location>
</feature>
<evidence type="ECO:0000256" key="5">
    <source>
        <dbReference type="ARBA" id="ARBA00022842"/>
    </source>
</evidence>
<dbReference type="GO" id="GO:0046872">
    <property type="term" value="F:metal ion binding"/>
    <property type="evidence" value="ECO:0007669"/>
    <property type="project" value="UniProtKB-KW"/>
</dbReference>
<dbReference type="InterPro" id="IPR019875">
    <property type="entry name" value="DapD_actinobacteria"/>
</dbReference>
<evidence type="ECO:0000256" key="2">
    <source>
        <dbReference type="ARBA" id="ARBA00022605"/>
    </source>
</evidence>
<dbReference type="GO" id="GO:0009089">
    <property type="term" value="P:lysine biosynthetic process via diaminopimelate"/>
    <property type="evidence" value="ECO:0007669"/>
    <property type="project" value="UniProtKB-UniRule"/>
</dbReference>
<evidence type="ECO:0000256" key="8">
    <source>
        <dbReference type="ARBA" id="ARBA00023315"/>
    </source>
</evidence>
<dbReference type="OrthoDB" id="9782799at2"/>
<comment type="subcellular location">
    <subcellularLocation>
        <location evidence="9">Cytoplasm</location>
    </subcellularLocation>
</comment>
<dbReference type="Proteomes" id="UP000245283">
    <property type="component" value="Unassembled WGS sequence"/>
</dbReference>
<comment type="caution">
    <text evidence="11">The sequence shown here is derived from an EMBL/GenBank/DDBJ whole genome shotgun (WGS) entry which is preliminary data.</text>
</comment>
<dbReference type="UniPathway" id="UPA00034">
    <property type="reaction ID" value="UER00019"/>
</dbReference>
<dbReference type="HAMAP" id="MF_02122">
    <property type="entry name" value="DapD_type2"/>
    <property type="match status" value="1"/>
</dbReference>
<dbReference type="Gene3D" id="2.160.10.10">
    <property type="entry name" value="Hexapeptide repeat proteins"/>
    <property type="match status" value="1"/>
</dbReference>
<reference evidence="12" key="1">
    <citation type="submission" date="2018-05" db="EMBL/GenBank/DDBJ databases">
        <authorList>
            <person name="Li Y."/>
        </authorList>
    </citation>
    <scope>NUCLEOTIDE SEQUENCE [LARGE SCALE GENOMIC DNA]</scope>
    <source>
        <strain evidence="12">sk1b4</strain>
    </source>
</reference>
<dbReference type="AlphaFoldDB" id="A0A2V1K7I0"/>
<keyword evidence="6 9" id="KW-0220">Diaminopimelate biosynthesis</keyword>
<evidence type="ECO:0000313" key="11">
    <source>
        <dbReference type="EMBL" id="PWF27406.1"/>
    </source>
</evidence>
<accession>A0A2V1K7I0</accession>
<keyword evidence="1 9" id="KW-0963">Cytoplasm</keyword>
<feature type="domain" description="2,3,4,5-tetrahydropyridine-2,6-dicarboxylate N-succinyltransferase middle" evidence="10">
    <location>
        <begin position="102"/>
        <end position="143"/>
    </location>
</feature>
<organism evidence="11 12">
    <name type="scientific">Ancrocorticia populi</name>
    <dbReference type="NCBI Taxonomy" id="2175228"/>
    <lineage>
        <taxon>Bacteria</taxon>
        <taxon>Bacillati</taxon>
        <taxon>Actinomycetota</taxon>
        <taxon>Actinomycetes</taxon>
        <taxon>Actinomycetales</taxon>
        <taxon>Actinomycetaceae</taxon>
        <taxon>Ancrocorticia</taxon>
    </lineage>
</organism>
<feature type="binding site" evidence="9">
    <location>
        <position position="209"/>
    </location>
    <ligand>
        <name>succinyl-CoA</name>
        <dbReference type="ChEBI" id="CHEBI:57292"/>
    </ligand>
</feature>